<evidence type="ECO:0000256" key="1">
    <source>
        <dbReference type="ARBA" id="ARBA00022723"/>
    </source>
</evidence>
<dbReference type="CDD" id="cd03885">
    <property type="entry name" value="M20_CPDG2"/>
    <property type="match status" value="1"/>
</dbReference>
<dbReference type="Gene3D" id="3.40.630.10">
    <property type="entry name" value="Zn peptidases"/>
    <property type="match status" value="1"/>
</dbReference>
<dbReference type="InterPro" id="IPR036264">
    <property type="entry name" value="Bact_exopeptidase_dim_dom"/>
</dbReference>
<dbReference type="PANTHER" id="PTHR43808:SF9">
    <property type="entry name" value="BLL0789 PROTEIN"/>
    <property type="match status" value="1"/>
</dbReference>
<dbReference type="InterPro" id="IPR017150">
    <property type="entry name" value="Pept_M20_glutamate_carboxypep"/>
</dbReference>
<dbReference type="InterPro" id="IPR050072">
    <property type="entry name" value="Peptidase_M20A"/>
</dbReference>
<dbReference type="InterPro" id="IPR002933">
    <property type="entry name" value="Peptidase_M20"/>
</dbReference>
<gene>
    <name evidence="5" type="ORF">KDA_23260</name>
</gene>
<feature type="domain" description="Peptidase M20 dimerisation" evidence="4">
    <location>
        <begin position="199"/>
        <end position="298"/>
    </location>
</feature>
<dbReference type="AlphaFoldDB" id="A0A402B668"/>
<evidence type="ECO:0000313" key="5">
    <source>
        <dbReference type="EMBL" id="GCE26842.1"/>
    </source>
</evidence>
<keyword evidence="1" id="KW-0479">Metal-binding</keyword>
<organism evidence="5 6">
    <name type="scientific">Dictyobacter alpinus</name>
    <dbReference type="NCBI Taxonomy" id="2014873"/>
    <lineage>
        <taxon>Bacteria</taxon>
        <taxon>Bacillati</taxon>
        <taxon>Chloroflexota</taxon>
        <taxon>Ktedonobacteria</taxon>
        <taxon>Ktedonobacterales</taxon>
        <taxon>Dictyobacteraceae</taxon>
        <taxon>Dictyobacter</taxon>
    </lineage>
</organism>
<evidence type="ECO:0000313" key="6">
    <source>
        <dbReference type="Proteomes" id="UP000287171"/>
    </source>
</evidence>
<protein>
    <submittedName>
        <fullName evidence="5">Peptidase M20</fullName>
    </submittedName>
</protein>
<dbReference type="Proteomes" id="UP000287171">
    <property type="component" value="Unassembled WGS sequence"/>
</dbReference>
<dbReference type="Pfam" id="PF07687">
    <property type="entry name" value="M20_dimer"/>
    <property type="match status" value="1"/>
</dbReference>
<dbReference type="GO" id="GO:0046872">
    <property type="term" value="F:metal ion binding"/>
    <property type="evidence" value="ECO:0007669"/>
    <property type="project" value="UniProtKB-KW"/>
</dbReference>
<evidence type="ECO:0000256" key="3">
    <source>
        <dbReference type="PIRSR" id="PIRSR037238-1"/>
    </source>
</evidence>
<name>A0A402B668_9CHLR</name>
<keyword evidence="2" id="KW-0378">Hydrolase</keyword>
<accession>A0A402B668</accession>
<dbReference type="Gene3D" id="3.30.70.360">
    <property type="match status" value="1"/>
</dbReference>
<dbReference type="OrthoDB" id="9783294at2"/>
<feature type="active site" description="Proton acceptor" evidence="3">
    <location>
        <position position="163"/>
    </location>
</feature>
<comment type="caution">
    <text evidence="5">The sequence shown here is derived from an EMBL/GenBank/DDBJ whole genome shotgun (WGS) entry which is preliminary data.</text>
</comment>
<evidence type="ECO:0000256" key="2">
    <source>
        <dbReference type="ARBA" id="ARBA00022801"/>
    </source>
</evidence>
<sequence>MSTQSLVSGEISLADQSPVHRVATYVQEHLTRYVHELTDLCAIDSGTMNKPGVDEVALYLAGRMRGLDMDVTIFENEKWGNDVYGVLQGTGKGIIVLLGHMDTVYPLGTAAARPVRVEEDIIYGPGTIDMKGCILSAIYAIEALQSIHYHDYAEIRFLCVSDEEISDRHSKDTIQQVCTGCHAALVLEAARENGDLVSARKGGAWYKLRAHGHAAHAGVEPEKGSNAILELSHQIVQIQRLNGWREGLTINTGRIQGGIAANVVPDYAEACIDVRFARTEDRVALEQHWQELLQNTLVPNVRVELEIDPDGRDPMECTPENLDVARRAQEIAHELGFEVHHAPTGGISDANYASGFGYPALDGLGPVGGLDHSPNEYMEKDSIAPRAALLAGLIASIGSTGH</sequence>
<dbReference type="PIRSF" id="PIRSF037238">
    <property type="entry name" value="Carboxypeptidase_G2"/>
    <property type="match status" value="1"/>
</dbReference>
<dbReference type="SUPFAM" id="SSF55031">
    <property type="entry name" value="Bacterial exopeptidase dimerisation domain"/>
    <property type="match status" value="1"/>
</dbReference>
<dbReference type="RefSeq" id="WP_126627253.1">
    <property type="nucleotide sequence ID" value="NZ_BIFT01000001.1"/>
</dbReference>
<evidence type="ECO:0000259" key="4">
    <source>
        <dbReference type="Pfam" id="PF07687"/>
    </source>
</evidence>
<dbReference type="EMBL" id="BIFT01000001">
    <property type="protein sequence ID" value="GCE26842.1"/>
    <property type="molecule type" value="Genomic_DNA"/>
</dbReference>
<dbReference type="GO" id="GO:0016787">
    <property type="term" value="F:hydrolase activity"/>
    <property type="evidence" value="ECO:0007669"/>
    <property type="project" value="UniProtKB-KW"/>
</dbReference>
<feature type="active site" evidence="3">
    <location>
        <position position="102"/>
    </location>
</feature>
<dbReference type="SUPFAM" id="SSF53187">
    <property type="entry name" value="Zn-dependent exopeptidases"/>
    <property type="match status" value="1"/>
</dbReference>
<dbReference type="Pfam" id="PF01546">
    <property type="entry name" value="Peptidase_M20"/>
    <property type="match status" value="1"/>
</dbReference>
<proteinExistence type="predicted"/>
<reference evidence="6" key="1">
    <citation type="submission" date="2018-12" db="EMBL/GenBank/DDBJ databases">
        <title>Tengunoibacter tsumagoiensis gen. nov., sp. nov., Dictyobacter kobayashii sp. nov., D. alpinus sp. nov., and D. joshuensis sp. nov. and description of Dictyobacteraceae fam. nov. within the order Ktedonobacterales isolated from Tengu-no-mugimeshi.</title>
        <authorList>
            <person name="Wang C.M."/>
            <person name="Zheng Y."/>
            <person name="Sakai Y."/>
            <person name="Toyoda A."/>
            <person name="Minakuchi Y."/>
            <person name="Abe K."/>
            <person name="Yokota A."/>
            <person name="Yabe S."/>
        </authorList>
    </citation>
    <scope>NUCLEOTIDE SEQUENCE [LARGE SCALE GENOMIC DNA]</scope>
    <source>
        <strain evidence="6">Uno16</strain>
    </source>
</reference>
<keyword evidence="6" id="KW-1185">Reference proteome</keyword>
<dbReference type="PANTHER" id="PTHR43808">
    <property type="entry name" value="ACETYLORNITHINE DEACETYLASE"/>
    <property type="match status" value="1"/>
</dbReference>
<dbReference type="InterPro" id="IPR011650">
    <property type="entry name" value="Peptidase_M20_dimer"/>
</dbReference>